<dbReference type="PRINTS" id="PR01043">
    <property type="entry name" value="TRNASYNTHGLY"/>
</dbReference>
<dbReference type="GO" id="GO:0004820">
    <property type="term" value="F:glycine-tRNA ligase activity"/>
    <property type="evidence" value="ECO:0007669"/>
    <property type="project" value="TreeGrafter"/>
</dbReference>
<dbReference type="PANTHER" id="PTHR10745:SF0">
    <property type="entry name" value="GLYCINE--TRNA LIGASE"/>
    <property type="match status" value="1"/>
</dbReference>
<dbReference type="GO" id="GO:0005739">
    <property type="term" value="C:mitochondrion"/>
    <property type="evidence" value="ECO:0007669"/>
    <property type="project" value="TreeGrafter"/>
</dbReference>
<dbReference type="PANTHER" id="PTHR10745">
    <property type="entry name" value="GLYCYL-TRNA SYNTHETASE/DNA POLYMERASE SUBUNIT GAMMA-2"/>
    <property type="match status" value="1"/>
</dbReference>
<accession>A0AAN6XDA4</accession>
<dbReference type="SUPFAM" id="SSF55681">
    <property type="entry name" value="Class II aaRS and biotin synthetases"/>
    <property type="match status" value="1"/>
</dbReference>
<gene>
    <name evidence="1" type="ORF">QBC40DRAFT_256325</name>
</gene>
<comment type="caution">
    <text evidence="1">The sequence shown here is derived from an EMBL/GenBank/DDBJ whole genome shotgun (WGS) entry which is preliminary data.</text>
</comment>
<protein>
    <submittedName>
        <fullName evidence="1">Uncharacterized protein</fullName>
    </submittedName>
</protein>
<name>A0AAN6XDA4_9PEZI</name>
<evidence type="ECO:0000313" key="1">
    <source>
        <dbReference type="EMBL" id="KAK4198176.1"/>
    </source>
</evidence>
<dbReference type="Gene3D" id="3.30.930.10">
    <property type="entry name" value="Bira Bifunctional Protein, Domain 2"/>
    <property type="match status" value="1"/>
</dbReference>
<dbReference type="EMBL" id="MU863950">
    <property type="protein sequence ID" value="KAK4198176.1"/>
    <property type="molecule type" value="Genomic_DNA"/>
</dbReference>
<reference evidence="1" key="1">
    <citation type="journal article" date="2023" name="Mol. Phylogenet. Evol.">
        <title>Genome-scale phylogeny and comparative genomics of the fungal order Sordariales.</title>
        <authorList>
            <person name="Hensen N."/>
            <person name="Bonometti L."/>
            <person name="Westerberg I."/>
            <person name="Brannstrom I.O."/>
            <person name="Guillou S."/>
            <person name="Cros-Aarteil S."/>
            <person name="Calhoun S."/>
            <person name="Haridas S."/>
            <person name="Kuo A."/>
            <person name="Mondo S."/>
            <person name="Pangilinan J."/>
            <person name="Riley R."/>
            <person name="LaButti K."/>
            <person name="Andreopoulos B."/>
            <person name="Lipzen A."/>
            <person name="Chen C."/>
            <person name="Yan M."/>
            <person name="Daum C."/>
            <person name="Ng V."/>
            <person name="Clum A."/>
            <person name="Steindorff A."/>
            <person name="Ohm R.A."/>
            <person name="Martin F."/>
            <person name="Silar P."/>
            <person name="Natvig D.O."/>
            <person name="Lalanne C."/>
            <person name="Gautier V."/>
            <person name="Ament-Velasquez S.L."/>
            <person name="Kruys A."/>
            <person name="Hutchinson M.I."/>
            <person name="Powell A.J."/>
            <person name="Barry K."/>
            <person name="Miller A.N."/>
            <person name="Grigoriev I.V."/>
            <person name="Debuchy R."/>
            <person name="Gladieux P."/>
            <person name="Hiltunen Thoren M."/>
            <person name="Johannesson H."/>
        </authorList>
    </citation>
    <scope>NUCLEOTIDE SEQUENCE</scope>
    <source>
        <strain evidence="1">CBS 315.58</strain>
    </source>
</reference>
<sequence length="116" mass="13026">MCFGSWSRHSKPPAFASASIGKSYPNEISPRSGLLRVREFLVAEIEHYAARFKTNRVRFGEVSHLELPLLGRDTQPSGKTAPRAMTIEDAVKSNITGSAYAGTPRFRDWREGYCDY</sequence>
<dbReference type="InterPro" id="IPR045864">
    <property type="entry name" value="aa-tRNA-synth_II/BPL/LPL"/>
</dbReference>
<dbReference type="InterPro" id="IPR027031">
    <property type="entry name" value="Gly-tRNA_synthase/POLG2"/>
</dbReference>
<keyword evidence="2" id="KW-1185">Reference proteome</keyword>
<reference evidence="1" key="2">
    <citation type="submission" date="2023-05" db="EMBL/GenBank/DDBJ databases">
        <authorList>
            <consortium name="Lawrence Berkeley National Laboratory"/>
            <person name="Steindorff A."/>
            <person name="Hensen N."/>
            <person name="Bonometti L."/>
            <person name="Westerberg I."/>
            <person name="Brannstrom I.O."/>
            <person name="Guillou S."/>
            <person name="Cros-Aarteil S."/>
            <person name="Calhoun S."/>
            <person name="Haridas S."/>
            <person name="Kuo A."/>
            <person name="Mondo S."/>
            <person name="Pangilinan J."/>
            <person name="Riley R."/>
            <person name="Labutti K."/>
            <person name="Andreopoulos B."/>
            <person name="Lipzen A."/>
            <person name="Chen C."/>
            <person name="Yanf M."/>
            <person name="Daum C."/>
            <person name="Ng V."/>
            <person name="Clum A."/>
            <person name="Ohm R."/>
            <person name="Martin F."/>
            <person name="Silar P."/>
            <person name="Natvig D."/>
            <person name="Lalanne C."/>
            <person name="Gautier V."/>
            <person name="Ament-Velasquez S.L."/>
            <person name="Kruys A."/>
            <person name="Hutchinson M.I."/>
            <person name="Powell A.J."/>
            <person name="Barry K."/>
            <person name="Miller A.N."/>
            <person name="Grigoriev I.V."/>
            <person name="Debuchy R."/>
            <person name="Gladieux P."/>
            <person name="Thoren M.H."/>
            <person name="Johannesson H."/>
        </authorList>
    </citation>
    <scope>NUCLEOTIDE SEQUENCE</scope>
    <source>
        <strain evidence="1">CBS 315.58</strain>
    </source>
</reference>
<dbReference type="AlphaFoldDB" id="A0AAN6XDA4"/>
<proteinExistence type="predicted"/>
<evidence type="ECO:0000313" key="2">
    <source>
        <dbReference type="Proteomes" id="UP001303160"/>
    </source>
</evidence>
<organism evidence="1 2">
    <name type="scientific">Triangularia verruculosa</name>
    <dbReference type="NCBI Taxonomy" id="2587418"/>
    <lineage>
        <taxon>Eukaryota</taxon>
        <taxon>Fungi</taxon>
        <taxon>Dikarya</taxon>
        <taxon>Ascomycota</taxon>
        <taxon>Pezizomycotina</taxon>
        <taxon>Sordariomycetes</taxon>
        <taxon>Sordariomycetidae</taxon>
        <taxon>Sordariales</taxon>
        <taxon>Podosporaceae</taxon>
        <taxon>Triangularia</taxon>
    </lineage>
</organism>
<dbReference type="Proteomes" id="UP001303160">
    <property type="component" value="Unassembled WGS sequence"/>
</dbReference>
<dbReference type="GO" id="GO:0070150">
    <property type="term" value="P:mitochondrial glycyl-tRNA aminoacylation"/>
    <property type="evidence" value="ECO:0007669"/>
    <property type="project" value="TreeGrafter"/>
</dbReference>